<dbReference type="EMBL" id="JANFLP010000013">
    <property type="protein sequence ID" value="MCQ1950856.1"/>
    <property type="molecule type" value="Genomic_DNA"/>
</dbReference>
<dbReference type="InterPro" id="IPR037460">
    <property type="entry name" value="SEST-like"/>
</dbReference>
<sequence>MKNRTCAGVRRRAAAGIVGAAILLSGCSTAPAAGPPPGSTTTAASPDPTPSDPAPSPAPTPEPPRPSGWLAEVTGDAGRLAILGDSFAAGEGAGDYQPAVSGGGDSCHRSLHPPAAELFAPQNIANLACSRATTGHLTAQQRLAVLDPGAGPAADPGTVPAQLDQLQGFEPTLVVLSVGGNNLDFAGILQACLLETTPCSDDPQLGAHAAEQLSALEADLTDAYASVAAAVSAPVLVLPYPQLFDEPDGGCGRLSTEEQRFGRDLIDDLNAIIRSAVDTSAASNLYYVDAVEQALAGHGACSPEPFVHAADLSGLLQAADSFTANQELLHPTDAGYRAMTAELVRWAAEHPMP</sequence>
<dbReference type="InterPro" id="IPR036514">
    <property type="entry name" value="SGNH_hydro_sf"/>
</dbReference>
<protein>
    <submittedName>
        <fullName evidence="4">GDSL-type esterase/lipase family protein</fullName>
    </submittedName>
</protein>
<reference evidence="4 5" key="1">
    <citation type="submission" date="2022-07" db="EMBL/GenBank/DDBJ databases">
        <title>Novel species in genus Arthrobacter.</title>
        <authorList>
            <person name="Liu Y."/>
        </authorList>
    </citation>
    <scope>NUCLEOTIDE SEQUENCE [LARGE SCALE GENOMIC DNA]</scope>
    <source>
        <strain evidence="5">zg-Y859</strain>
    </source>
</reference>
<keyword evidence="5" id="KW-1185">Reference proteome</keyword>
<dbReference type="PROSITE" id="PS51257">
    <property type="entry name" value="PROKAR_LIPOPROTEIN"/>
    <property type="match status" value="1"/>
</dbReference>
<feature type="signal peptide" evidence="2">
    <location>
        <begin position="1"/>
        <end position="32"/>
    </location>
</feature>
<name>A0ABT1NSZ2_9MICC</name>
<evidence type="ECO:0000256" key="2">
    <source>
        <dbReference type="SAM" id="SignalP"/>
    </source>
</evidence>
<accession>A0ABT1NSZ2</accession>
<dbReference type="Gene3D" id="3.40.50.1110">
    <property type="entry name" value="SGNH hydrolase"/>
    <property type="match status" value="1"/>
</dbReference>
<evidence type="ECO:0000313" key="5">
    <source>
        <dbReference type="Proteomes" id="UP001206924"/>
    </source>
</evidence>
<feature type="region of interest" description="Disordered" evidence="1">
    <location>
        <begin position="31"/>
        <end position="71"/>
    </location>
</feature>
<feature type="compositionally biased region" description="Pro residues" evidence="1">
    <location>
        <begin position="47"/>
        <end position="66"/>
    </location>
</feature>
<dbReference type="RefSeq" id="WP_255866059.1">
    <property type="nucleotide sequence ID" value="NZ_CP104263.1"/>
</dbReference>
<dbReference type="Pfam" id="PF13472">
    <property type="entry name" value="Lipase_GDSL_2"/>
    <property type="match status" value="1"/>
</dbReference>
<dbReference type="InterPro" id="IPR013830">
    <property type="entry name" value="SGNH_hydro"/>
</dbReference>
<evidence type="ECO:0000256" key="1">
    <source>
        <dbReference type="SAM" id="MobiDB-lite"/>
    </source>
</evidence>
<dbReference type="SUPFAM" id="SSF52266">
    <property type="entry name" value="SGNH hydrolase"/>
    <property type="match status" value="1"/>
</dbReference>
<feature type="chain" id="PRO_5046310310" evidence="2">
    <location>
        <begin position="33"/>
        <end position="353"/>
    </location>
</feature>
<organism evidence="4 5">
    <name type="scientific">Arthrobacter jinronghuae</name>
    <dbReference type="NCBI Taxonomy" id="2964609"/>
    <lineage>
        <taxon>Bacteria</taxon>
        <taxon>Bacillati</taxon>
        <taxon>Actinomycetota</taxon>
        <taxon>Actinomycetes</taxon>
        <taxon>Micrococcales</taxon>
        <taxon>Micrococcaceae</taxon>
        <taxon>Arthrobacter</taxon>
    </lineage>
</organism>
<comment type="caution">
    <text evidence="4">The sequence shown here is derived from an EMBL/GenBank/DDBJ whole genome shotgun (WGS) entry which is preliminary data.</text>
</comment>
<dbReference type="Proteomes" id="UP001206924">
    <property type="component" value="Unassembled WGS sequence"/>
</dbReference>
<feature type="domain" description="SGNH hydrolase-type esterase" evidence="3">
    <location>
        <begin position="82"/>
        <end position="338"/>
    </location>
</feature>
<dbReference type="PANTHER" id="PTHR37981:SF1">
    <property type="entry name" value="SGNH HYDROLASE-TYPE ESTERASE DOMAIN-CONTAINING PROTEIN"/>
    <property type="match status" value="1"/>
</dbReference>
<proteinExistence type="predicted"/>
<keyword evidence="2" id="KW-0732">Signal</keyword>
<evidence type="ECO:0000313" key="4">
    <source>
        <dbReference type="EMBL" id="MCQ1950856.1"/>
    </source>
</evidence>
<evidence type="ECO:0000259" key="3">
    <source>
        <dbReference type="Pfam" id="PF13472"/>
    </source>
</evidence>
<gene>
    <name evidence="4" type="ORF">NNX28_13085</name>
</gene>
<dbReference type="PANTHER" id="PTHR37981">
    <property type="entry name" value="LIPASE 2"/>
    <property type="match status" value="1"/>
</dbReference>